<proteinExistence type="predicted"/>
<dbReference type="Gene3D" id="1.20.1720.10">
    <property type="entry name" value="Multidrug resistance protein D"/>
    <property type="match status" value="1"/>
</dbReference>
<feature type="transmembrane region" description="Helical" evidence="7">
    <location>
        <begin position="193"/>
        <end position="212"/>
    </location>
</feature>
<dbReference type="PANTHER" id="PTHR42718:SF46">
    <property type="entry name" value="BLR6921 PROTEIN"/>
    <property type="match status" value="1"/>
</dbReference>
<dbReference type="GO" id="GO:0005886">
    <property type="term" value="C:plasma membrane"/>
    <property type="evidence" value="ECO:0007669"/>
    <property type="project" value="UniProtKB-SubCell"/>
</dbReference>
<dbReference type="Pfam" id="PF07690">
    <property type="entry name" value="MFS_1"/>
    <property type="match status" value="1"/>
</dbReference>
<dbReference type="AlphaFoldDB" id="A0A0B1QZP2"/>
<feature type="domain" description="Major facilitator superfamily (MFS) profile" evidence="8">
    <location>
        <begin position="7"/>
        <end position="450"/>
    </location>
</feature>
<dbReference type="InterPro" id="IPR011701">
    <property type="entry name" value="MFS"/>
</dbReference>
<keyword evidence="2" id="KW-0813">Transport</keyword>
<dbReference type="EMBL" id="JTJJ01000089">
    <property type="protein sequence ID" value="KHJ66253.1"/>
    <property type="molecule type" value="Genomic_DNA"/>
</dbReference>
<comment type="caution">
    <text evidence="9">The sequence shown here is derived from an EMBL/GenBank/DDBJ whole genome shotgun (WGS) entry which is preliminary data.</text>
</comment>
<evidence type="ECO:0000256" key="6">
    <source>
        <dbReference type="ARBA" id="ARBA00023136"/>
    </source>
</evidence>
<dbReference type="PANTHER" id="PTHR42718">
    <property type="entry name" value="MAJOR FACILITATOR SUPERFAMILY MULTIDRUG TRANSPORTER MFSC"/>
    <property type="match status" value="1"/>
</dbReference>
<reference evidence="9 10" key="1">
    <citation type="submission" date="2014-11" db="EMBL/GenBank/DDBJ databases">
        <title>Genome sequencing of Pantoea rodasii ND03.</title>
        <authorList>
            <person name="Muhamad Yunos N.Y."/>
            <person name="Chan K.-G."/>
        </authorList>
    </citation>
    <scope>NUCLEOTIDE SEQUENCE [LARGE SCALE GENOMIC DNA]</scope>
    <source>
        <strain evidence="9 10">ND03</strain>
    </source>
</reference>
<evidence type="ECO:0000256" key="5">
    <source>
        <dbReference type="ARBA" id="ARBA00022989"/>
    </source>
</evidence>
<keyword evidence="6 7" id="KW-0472">Membrane</keyword>
<evidence type="ECO:0000256" key="2">
    <source>
        <dbReference type="ARBA" id="ARBA00022448"/>
    </source>
</evidence>
<dbReference type="InterPro" id="IPR036259">
    <property type="entry name" value="MFS_trans_sf"/>
</dbReference>
<dbReference type="PROSITE" id="PS50850">
    <property type="entry name" value="MFS"/>
    <property type="match status" value="1"/>
</dbReference>
<feature type="transmembrane region" description="Helical" evidence="7">
    <location>
        <begin position="422"/>
        <end position="446"/>
    </location>
</feature>
<protein>
    <submittedName>
        <fullName evidence="9">DSBA oxidoreductase</fullName>
    </submittedName>
</protein>
<feature type="transmembrane region" description="Helical" evidence="7">
    <location>
        <begin position="264"/>
        <end position="286"/>
    </location>
</feature>
<feature type="transmembrane region" description="Helical" evidence="7">
    <location>
        <begin position="224"/>
        <end position="243"/>
    </location>
</feature>
<dbReference type="SUPFAM" id="SSF103473">
    <property type="entry name" value="MFS general substrate transporter"/>
    <property type="match status" value="1"/>
</dbReference>
<keyword evidence="4 7" id="KW-0812">Transmembrane</keyword>
<comment type="subcellular location">
    <subcellularLocation>
        <location evidence="1">Cell membrane</location>
        <topology evidence="1">Multi-pass membrane protein</topology>
    </subcellularLocation>
</comment>
<feature type="transmembrane region" description="Helical" evidence="7">
    <location>
        <begin position="41"/>
        <end position="61"/>
    </location>
</feature>
<dbReference type="RefSeq" id="WP_039334925.1">
    <property type="nucleotide sequence ID" value="NZ_JTJJ01000089.1"/>
</dbReference>
<dbReference type="GO" id="GO:0022857">
    <property type="term" value="F:transmembrane transporter activity"/>
    <property type="evidence" value="ECO:0007669"/>
    <property type="project" value="InterPro"/>
</dbReference>
<organism evidence="9 10">
    <name type="scientific">Pantoea rodasii</name>
    <dbReference type="NCBI Taxonomy" id="1076549"/>
    <lineage>
        <taxon>Bacteria</taxon>
        <taxon>Pseudomonadati</taxon>
        <taxon>Pseudomonadota</taxon>
        <taxon>Gammaproteobacteria</taxon>
        <taxon>Enterobacterales</taxon>
        <taxon>Erwiniaceae</taxon>
        <taxon>Pantoea</taxon>
    </lineage>
</organism>
<dbReference type="InterPro" id="IPR020846">
    <property type="entry name" value="MFS_dom"/>
</dbReference>
<evidence type="ECO:0000256" key="4">
    <source>
        <dbReference type="ARBA" id="ARBA00022692"/>
    </source>
</evidence>
<feature type="transmembrane region" description="Helical" evidence="7">
    <location>
        <begin position="397"/>
        <end position="416"/>
    </location>
</feature>
<evidence type="ECO:0000256" key="7">
    <source>
        <dbReference type="SAM" id="Phobius"/>
    </source>
</evidence>
<gene>
    <name evidence="9" type="ORF">QU24_20425</name>
</gene>
<dbReference type="Proteomes" id="UP000030853">
    <property type="component" value="Unassembled WGS sequence"/>
</dbReference>
<feature type="transmembrane region" description="Helical" evidence="7">
    <location>
        <begin position="7"/>
        <end position="29"/>
    </location>
</feature>
<feature type="transmembrane region" description="Helical" evidence="7">
    <location>
        <begin position="292"/>
        <end position="313"/>
    </location>
</feature>
<evidence type="ECO:0000313" key="10">
    <source>
        <dbReference type="Proteomes" id="UP000030853"/>
    </source>
</evidence>
<keyword evidence="5 7" id="KW-1133">Transmembrane helix</keyword>
<feature type="transmembrane region" description="Helical" evidence="7">
    <location>
        <begin position="325"/>
        <end position="342"/>
    </location>
</feature>
<accession>A0A0B1QZP2</accession>
<dbReference type="Gene3D" id="1.20.1250.20">
    <property type="entry name" value="MFS general substrate transporter like domains"/>
    <property type="match status" value="1"/>
</dbReference>
<feature type="transmembrane region" description="Helical" evidence="7">
    <location>
        <begin position="73"/>
        <end position="90"/>
    </location>
</feature>
<evidence type="ECO:0000256" key="1">
    <source>
        <dbReference type="ARBA" id="ARBA00004651"/>
    </source>
</evidence>
<feature type="transmembrane region" description="Helical" evidence="7">
    <location>
        <begin position="135"/>
        <end position="154"/>
    </location>
</feature>
<name>A0A0B1QZP2_9GAMM</name>
<evidence type="ECO:0000256" key="3">
    <source>
        <dbReference type="ARBA" id="ARBA00022475"/>
    </source>
</evidence>
<feature type="transmembrane region" description="Helical" evidence="7">
    <location>
        <begin position="160"/>
        <end position="181"/>
    </location>
</feature>
<evidence type="ECO:0000259" key="8">
    <source>
        <dbReference type="PROSITE" id="PS50850"/>
    </source>
</evidence>
<sequence>MSYRLRVATVYLLGFFIDLVNMFIANVAYPEIGRHFDAPVSQLAWVSNAYILGLTLVIPLSRWLAERFGAKRLFIVALMIFILGSVGVSASQSILQLIGCRLLQGIGGGLLIPIGQTMTYALYRSHERAKLSSAVMLVALLAPALSPAVGGLLIESLNWRWVFLASVPLAVVAVVLAAWWLNADTSTVATERLDLVGLVSGCGALTLILLGLTSLGEAQPANKGVFTLLAGMIVFAGYIGNALNKTQPLLNLHLMRDPLFQTAMLIYQFVPGIFTGVSMLAMLYLQNELGMHAAWVGALMLPWSIASFIAITFTGRRFNTLGPRPLFIGGSIIQALGIGLLATTGHSASAVICVIAFCLMGLGGSLCSSTAQSSAFLHIPDKQLADASAIWNINRQLSFCLGVTLLSLLFNLLLNSGISADLAFKLCFVLAACTVVLPILCCLRIANRKVLLTLNQEKK</sequence>
<feature type="transmembrane region" description="Helical" evidence="7">
    <location>
        <begin position="348"/>
        <end position="367"/>
    </location>
</feature>
<evidence type="ECO:0000313" key="9">
    <source>
        <dbReference type="EMBL" id="KHJ66253.1"/>
    </source>
</evidence>
<feature type="transmembrane region" description="Helical" evidence="7">
    <location>
        <begin position="102"/>
        <end position="123"/>
    </location>
</feature>
<keyword evidence="3" id="KW-1003">Cell membrane</keyword>